<keyword evidence="4" id="KW-1185">Reference proteome</keyword>
<feature type="signal peptide" evidence="2">
    <location>
        <begin position="1"/>
        <end position="25"/>
    </location>
</feature>
<evidence type="ECO:0000313" key="3">
    <source>
        <dbReference type="EMBL" id="MCG2623135.1"/>
    </source>
</evidence>
<gene>
    <name evidence="3" type="ORF">LVY72_14630</name>
</gene>
<dbReference type="PROSITE" id="PS51257">
    <property type="entry name" value="PROKAR_LIPOPROTEIN"/>
    <property type="match status" value="1"/>
</dbReference>
<proteinExistence type="predicted"/>
<dbReference type="RefSeq" id="WP_237822140.1">
    <property type="nucleotide sequence ID" value="NZ_JAKLTQ010000011.1"/>
</dbReference>
<keyword evidence="2" id="KW-0732">Signal</keyword>
<evidence type="ECO:0008006" key="5">
    <source>
        <dbReference type="Google" id="ProtNLM"/>
    </source>
</evidence>
<organism evidence="3 4">
    <name type="scientific">Arthrobacter hankyongi</name>
    <dbReference type="NCBI Taxonomy" id="2904801"/>
    <lineage>
        <taxon>Bacteria</taxon>
        <taxon>Bacillati</taxon>
        <taxon>Actinomycetota</taxon>
        <taxon>Actinomycetes</taxon>
        <taxon>Micrococcales</taxon>
        <taxon>Micrococcaceae</taxon>
        <taxon>Arthrobacter</taxon>
    </lineage>
</organism>
<feature type="chain" id="PRO_5046112739" description="Lipoprotein" evidence="2">
    <location>
        <begin position="26"/>
        <end position="160"/>
    </location>
</feature>
<evidence type="ECO:0000256" key="2">
    <source>
        <dbReference type="SAM" id="SignalP"/>
    </source>
</evidence>
<feature type="compositionally biased region" description="Low complexity" evidence="1">
    <location>
        <begin position="29"/>
        <end position="48"/>
    </location>
</feature>
<sequence length="160" mass="15801">MMRHSVFVACAAAALLMSLSACTGAGEEPGAAPSTSTAPSTPTMSGPALEDWAQKAFDEEIWGSPGAFKAAGGIGPGQDGGLEFTPAKAGWYRIGMVCEGASSIDLKVSSADGPLGAGSADCGPAVNTRMKLPAGMVNVTVDGTGAEGQWAVAVAPTEAP</sequence>
<dbReference type="Proteomes" id="UP001165368">
    <property type="component" value="Unassembled WGS sequence"/>
</dbReference>
<name>A0ABS9L913_9MICC</name>
<comment type="caution">
    <text evidence="3">The sequence shown here is derived from an EMBL/GenBank/DDBJ whole genome shotgun (WGS) entry which is preliminary data.</text>
</comment>
<protein>
    <recommendedName>
        <fullName evidence="5">Lipoprotein</fullName>
    </recommendedName>
</protein>
<dbReference type="EMBL" id="JAKLTQ010000011">
    <property type="protein sequence ID" value="MCG2623135.1"/>
    <property type="molecule type" value="Genomic_DNA"/>
</dbReference>
<reference evidence="3" key="1">
    <citation type="submission" date="2022-01" db="EMBL/GenBank/DDBJ databases">
        <authorList>
            <person name="Jo J.-H."/>
            <person name="Im W.-T."/>
        </authorList>
    </citation>
    <scope>NUCLEOTIDE SEQUENCE</scope>
    <source>
        <strain evidence="3">I2-34</strain>
    </source>
</reference>
<evidence type="ECO:0000256" key="1">
    <source>
        <dbReference type="SAM" id="MobiDB-lite"/>
    </source>
</evidence>
<evidence type="ECO:0000313" key="4">
    <source>
        <dbReference type="Proteomes" id="UP001165368"/>
    </source>
</evidence>
<accession>A0ABS9L913</accession>
<feature type="region of interest" description="Disordered" evidence="1">
    <location>
        <begin position="26"/>
        <end position="48"/>
    </location>
</feature>